<gene>
    <name evidence="1" type="ORF">B9Q06_10495</name>
</gene>
<organism evidence="1 2">
    <name type="scientific">Candidatus Marsarchaeota G2 archaeon ECH_B_2</name>
    <dbReference type="NCBI Taxonomy" id="1978160"/>
    <lineage>
        <taxon>Archaea</taxon>
        <taxon>Candidatus Marsarchaeota</taxon>
        <taxon>Candidatus Marsarchaeota group 2</taxon>
    </lineage>
</organism>
<name>A0A2R6B622_9ARCH</name>
<dbReference type="Gene3D" id="3.30.2130.10">
    <property type="entry name" value="VC0802-like"/>
    <property type="match status" value="1"/>
</dbReference>
<evidence type="ECO:0000313" key="2">
    <source>
        <dbReference type="Proteomes" id="UP000241284"/>
    </source>
</evidence>
<proteinExistence type="predicted"/>
<sequence>MGKTRTESIMSTVKEEVELDLYLQDALSRNYANLSALARLIKPRVEAKVGQKTKLSSVVTSLKRLRIPYSRNGGTVNRLIAQSVITVRTNVAKLSVERTKSNLKAVSTIISTHYEDFIQLSETYSAITLVFDQKILRRVKKELPSHSVLEEGSDYAAIIIHSPEEFVYTPGALLPFYSQLSRRGINIDNTVSCYTDTVIVVKMQDAGRAFEALNELITHEKSKLEENLD</sequence>
<evidence type="ECO:0000313" key="1">
    <source>
        <dbReference type="EMBL" id="PSN94032.1"/>
    </source>
</evidence>
<protein>
    <recommendedName>
        <fullName evidence="3">ACT domain-containing protein</fullName>
    </recommendedName>
</protein>
<dbReference type="EMBL" id="NEXH01000033">
    <property type="protein sequence ID" value="PSN94032.1"/>
    <property type="molecule type" value="Genomic_DNA"/>
</dbReference>
<accession>A0A2R6B622</accession>
<dbReference type="AlphaFoldDB" id="A0A2R6B622"/>
<reference evidence="1 2" key="1">
    <citation type="submission" date="2017-04" db="EMBL/GenBank/DDBJ databases">
        <title>Novel microbial lineages endemic to geothermal iron-oxide mats fill important gaps in the evolutionary history of Archaea.</title>
        <authorList>
            <person name="Jay Z.J."/>
            <person name="Beam J.P."/>
            <person name="Dlakic M."/>
            <person name="Rusch D.B."/>
            <person name="Kozubal M.A."/>
            <person name="Inskeep W.P."/>
        </authorList>
    </citation>
    <scope>NUCLEOTIDE SEQUENCE [LARGE SCALE GENOMIC DNA]</scope>
    <source>
        <strain evidence="1">ECH_B_2</strain>
    </source>
</reference>
<comment type="caution">
    <text evidence="1">The sequence shown here is derived from an EMBL/GenBank/DDBJ whole genome shotgun (WGS) entry which is preliminary data.</text>
</comment>
<dbReference type="Proteomes" id="UP000241284">
    <property type="component" value="Unassembled WGS sequence"/>
</dbReference>
<evidence type="ECO:0008006" key="3">
    <source>
        <dbReference type="Google" id="ProtNLM"/>
    </source>
</evidence>